<accession>A0A7R8WQ63</accession>
<dbReference type="InterPro" id="IPR029035">
    <property type="entry name" value="DHS-like_NAD/FAD-binding_dom"/>
</dbReference>
<dbReference type="EMBL" id="OB676182">
    <property type="protein sequence ID" value="CAD7236035.1"/>
    <property type="molecule type" value="Genomic_DNA"/>
</dbReference>
<dbReference type="Pfam" id="PF02233">
    <property type="entry name" value="PNTB"/>
    <property type="match status" value="1"/>
</dbReference>
<dbReference type="GO" id="GO:0008750">
    <property type="term" value="F:proton-translocating NAD(P)+ transhydrogenase activity"/>
    <property type="evidence" value="ECO:0007669"/>
    <property type="project" value="UniProtKB-EC"/>
</dbReference>
<keyword evidence="5" id="KW-1278">Translocase</keyword>
<evidence type="ECO:0000256" key="5">
    <source>
        <dbReference type="ARBA" id="ARBA00022967"/>
    </source>
</evidence>
<dbReference type="EC" id="7.1.1.1" evidence="2"/>
<sequence length="291" mass="30978">MLAGIAFNTLNPSLAIVMVLLVIGLAYGYFFVMPIGGADMPVVISLLNSFSGITAMLTGAIFNNNMMLLGGTLVGAAGIILTILMSQAMNRSVANILKGNFGGSSATAQGGDANLVIKEVTANDLAIQMKYAQKIMFVPGYGLAVAQAQGAVKELDQILNENDVDIRYGIHPVAGRMPGHMNVLLAEADIPYEKLLDLDETNQFLEDCDLAIVVGANDVVNPSALDDKSSPLYGMPILNVLRAKQVVVVKRGMKPGYAGIENPLFYKDNNKMLFGDAKAVINAINKELKNL</sequence>
<dbReference type="GO" id="GO:0016020">
    <property type="term" value="C:membrane"/>
    <property type="evidence" value="ECO:0007669"/>
    <property type="project" value="UniProtKB-SubCell"/>
</dbReference>
<dbReference type="OrthoDB" id="6376727at2759"/>
<dbReference type="Gene3D" id="3.40.50.1220">
    <property type="entry name" value="TPP-binding domain"/>
    <property type="match status" value="1"/>
</dbReference>
<organism evidence="11">
    <name type="scientific">Cyprideis torosa</name>
    <dbReference type="NCBI Taxonomy" id="163714"/>
    <lineage>
        <taxon>Eukaryota</taxon>
        <taxon>Metazoa</taxon>
        <taxon>Ecdysozoa</taxon>
        <taxon>Arthropoda</taxon>
        <taxon>Crustacea</taxon>
        <taxon>Oligostraca</taxon>
        <taxon>Ostracoda</taxon>
        <taxon>Podocopa</taxon>
        <taxon>Podocopida</taxon>
        <taxon>Cytherocopina</taxon>
        <taxon>Cytheroidea</taxon>
        <taxon>Cytherideidae</taxon>
        <taxon>Cyprideis</taxon>
    </lineage>
</organism>
<comment type="catalytic activity">
    <reaction evidence="9">
        <text>NAD(+) + NADPH + H(+)(in) = NADH + NADP(+) + H(+)(out)</text>
        <dbReference type="Rhea" id="RHEA:47992"/>
        <dbReference type="ChEBI" id="CHEBI:15378"/>
        <dbReference type="ChEBI" id="CHEBI:57540"/>
        <dbReference type="ChEBI" id="CHEBI:57783"/>
        <dbReference type="ChEBI" id="CHEBI:57945"/>
        <dbReference type="ChEBI" id="CHEBI:58349"/>
        <dbReference type="EC" id="7.1.1.1"/>
    </reaction>
</comment>
<keyword evidence="4" id="KW-0521">NADP</keyword>
<name>A0A7R8WQ63_9CRUS</name>
<evidence type="ECO:0000256" key="1">
    <source>
        <dbReference type="ARBA" id="ARBA00004141"/>
    </source>
</evidence>
<proteinExistence type="predicted"/>
<dbReference type="InterPro" id="IPR034300">
    <property type="entry name" value="PNTB-like"/>
</dbReference>
<dbReference type="AlphaFoldDB" id="A0A7R8WQ63"/>
<evidence type="ECO:0000313" key="11">
    <source>
        <dbReference type="EMBL" id="CAD7236035.1"/>
    </source>
</evidence>
<dbReference type="PANTHER" id="PTHR44758:SF1">
    <property type="entry name" value="NAD(P) TRANSHYDROGENASE SUBUNIT BETA"/>
    <property type="match status" value="1"/>
</dbReference>
<keyword evidence="8" id="KW-0472">Membrane</keyword>
<evidence type="ECO:0000256" key="9">
    <source>
        <dbReference type="ARBA" id="ARBA00048202"/>
    </source>
</evidence>
<reference evidence="11" key="1">
    <citation type="submission" date="2020-11" db="EMBL/GenBank/DDBJ databases">
        <authorList>
            <person name="Tran Van P."/>
        </authorList>
    </citation>
    <scope>NUCLEOTIDE SEQUENCE</scope>
</reference>
<evidence type="ECO:0000256" key="7">
    <source>
        <dbReference type="ARBA" id="ARBA00023027"/>
    </source>
</evidence>
<keyword evidence="6" id="KW-1133">Transmembrane helix</keyword>
<keyword evidence="3" id="KW-0812">Transmembrane</keyword>
<gene>
    <name evidence="11" type="ORF">CTOB1V02_LOCUS13850</name>
</gene>
<comment type="subcellular location">
    <subcellularLocation>
        <location evidence="1">Membrane</location>
        <topology evidence="1">Multi-pass membrane protein</topology>
    </subcellularLocation>
</comment>
<protein>
    <recommendedName>
        <fullName evidence="2">proton-translocating NAD(P)(+) transhydrogenase</fullName>
        <ecNumber evidence="2">7.1.1.1</ecNumber>
    </recommendedName>
</protein>
<keyword evidence="7" id="KW-0520">NAD</keyword>
<evidence type="ECO:0000256" key="3">
    <source>
        <dbReference type="ARBA" id="ARBA00022692"/>
    </source>
</evidence>
<evidence type="ECO:0000256" key="6">
    <source>
        <dbReference type="ARBA" id="ARBA00022989"/>
    </source>
</evidence>
<evidence type="ECO:0000256" key="2">
    <source>
        <dbReference type="ARBA" id="ARBA00012943"/>
    </source>
</evidence>
<dbReference type="SUPFAM" id="SSF52467">
    <property type="entry name" value="DHS-like NAD/FAD-binding domain"/>
    <property type="match status" value="1"/>
</dbReference>
<evidence type="ECO:0000259" key="10">
    <source>
        <dbReference type="Pfam" id="PF02233"/>
    </source>
</evidence>
<feature type="domain" description="NADP transhydrogenase beta-like" evidence="10">
    <location>
        <begin position="11"/>
        <end position="286"/>
    </location>
</feature>
<evidence type="ECO:0000256" key="4">
    <source>
        <dbReference type="ARBA" id="ARBA00022857"/>
    </source>
</evidence>
<evidence type="ECO:0000256" key="8">
    <source>
        <dbReference type="ARBA" id="ARBA00023136"/>
    </source>
</evidence>
<dbReference type="PANTHER" id="PTHR44758">
    <property type="entry name" value="NAD(P) TRANSHYDROGENASE SUBUNIT BETA"/>
    <property type="match status" value="1"/>
</dbReference>